<evidence type="ECO:0000313" key="2">
    <source>
        <dbReference type="EMBL" id="PIE35466.1"/>
    </source>
</evidence>
<name>A0A2G6KIH0_9BACT</name>
<feature type="transmembrane region" description="Helical" evidence="1">
    <location>
        <begin position="144"/>
        <end position="166"/>
    </location>
</feature>
<feature type="transmembrane region" description="Helical" evidence="1">
    <location>
        <begin position="50"/>
        <end position="71"/>
    </location>
</feature>
<keyword evidence="1" id="KW-1133">Transmembrane helix</keyword>
<keyword evidence="1" id="KW-0472">Membrane</keyword>
<feature type="transmembrane region" description="Helical" evidence="1">
    <location>
        <begin position="226"/>
        <end position="246"/>
    </location>
</feature>
<organism evidence="2 3">
    <name type="scientific">candidate division KSB3 bacterium</name>
    <dbReference type="NCBI Taxonomy" id="2044937"/>
    <lineage>
        <taxon>Bacteria</taxon>
        <taxon>candidate division KSB3</taxon>
    </lineage>
</organism>
<dbReference type="Proteomes" id="UP000230821">
    <property type="component" value="Unassembled WGS sequence"/>
</dbReference>
<sequence length="259" mass="28942">MRKYSAQIANVAAFLLMLLMNGLANGLPINGKTTGEISDAFPVLFTPAPMTFVIRGVIYLLLLAYVIYQILPAQHTALFQQQIGLWFVISCCLNAAWRFCWHYEQFVPTLLIMLGLLVSLWAIYRRLHIGRRTVPPLEWWFVHLPFSAYFGWISVATIANLTIVLATCGLGNLGLPPVLFTSLLMLFAEGLGIFMATHRNEMVYPLVIVWALIGIARRHHTTHISLSVIAAILASALVMVIVIVKLKNNGGRFPKIRAL</sequence>
<dbReference type="Gene3D" id="1.20.1260.100">
    <property type="entry name" value="TspO/MBR protein"/>
    <property type="match status" value="1"/>
</dbReference>
<gene>
    <name evidence="2" type="ORF">CSA56_04075</name>
</gene>
<dbReference type="EMBL" id="PDSK01000042">
    <property type="protein sequence ID" value="PIE35466.1"/>
    <property type="molecule type" value="Genomic_DNA"/>
</dbReference>
<feature type="transmembrane region" description="Helical" evidence="1">
    <location>
        <begin position="178"/>
        <end position="196"/>
    </location>
</feature>
<dbReference type="PANTHER" id="PTHR33802:SF1">
    <property type="entry name" value="XK-RELATED PROTEIN"/>
    <property type="match status" value="1"/>
</dbReference>
<feature type="transmembrane region" description="Helical" evidence="1">
    <location>
        <begin position="83"/>
        <end position="99"/>
    </location>
</feature>
<evidence type="ECO:0000313" key="3">
    <source>
        <dbReference type="Proteomes" id="UP000230821"/>
    </source>
</evidence>
<comment type="caution">
    <text evidence="2">The sequence shown here is derived from an EMBL/GenBank/DDBJ whole genome shotgun (WGS) entry which is preliminary data.</text>
</comment>
<accession>A0A2G6KIH0</accession>
<feature type="transmembrane region" description="Helical" evidence="1">
    <location>
        <begin position="203"/>
        <end position="220"/>
    </location>
</feature>
<reference evidence="2 3" key="1">
    <citation type="submission" date="2017-10" db="EMBL/GenBank/DDBJ databases">
        <title>Novel microbial diversity and functional potential in the marine mammal oral microbiome.</title>
        <authorList>
            <person name="Dudek N.K."/>
            <person name="Sun C.L."/>
            <person name="Burstein D."/>
            <person name="Kantor R.S."/>
            <person name="Aliaga Goltsman D.S."/>
            <person name="Bik E.M."/>
            <person name="Thomas B.C."/>
            <person name="Banfield J.F."/>
            <person name="Relman D.A."/>
        </authorList>
    </citation>
    <scope>NUCLEOTIDE SEQUENCE [LARGE SCALE GENOMIC DNA]</scope>
    <source>
        <strain evidence="2">DOLJORAL78_47_16</strain>
    </source>
</reference>
<evidence type="ECO:0000256" key="1">
    <source>
        <dbReference type="SAM" id="Phobius"/>
    </source>
</evidence>
<feature type="transmembrane region" description="Helical" evidence="1">
    <location>
        <begin position="105"/>
        <end position="124"/>
    </location>
</feature>
<dbReference type="PANTHER" id="PTHR33802">
    <property type="entry name" value="SI:CH211-161H7.5-RELATED"/>
    <property type="match status" value="1"/>
</dbReference>
<keyword evidence="1" id="KW-0812">Transmembrane</keyword>
<proteinExistence type="predicted"/>
<dbReference type="InterPro" id="IPR038330">
    <property type="entry name" value="TspO/MBR-related_sf"/>
</dbReference>
<dbReference type="AlphaFoldDB" id="A0A2G6KIH0"/>
<protein>
    <submittedName>
        <fullName evidence="2">Tryptophan-rich sensory protein</fullName>
    </submittedName>
</protein>